<name>A0A1X7FUT6_TRICW</name>
<proteinExistence type="predicted"/>
<evidence type="ECO:0000313" key="3">
    <source>
        <dbReference type="EMBL" id="SMF58619.1"/>
    </source>
</evidence>
<organism evidence="3 4">
    <name type="scientific">Trinickia caryophylli</name>
    <name type="common">Paraburkholderia caryophylli</name>
    <dbReference type="NCBI Taxonomy" id="28094"/>
    <lineage>
        <taxon>Bacteria</taxon>
        <taxon>Pseudomonadati</taxon>
        <taxon>Pseudomonadota</taxon>
        <taxon>Betaproteobacteria</taxon>
        <taxon>Burkholderiales</taxon>
        <taxon>Burkholderiaceae</taxon>
        <taxon>Trinickia</taxon>
    </lineage>
</organism>
<keyword evidence="1" id="KW-0732">Signal</keyword>
<feature type="signal peptide" evidence="1">
    <location>
        <begin position="1"/>
        <end position="26"/>
    </location>
</feature>
<feature type="chain" id="PRO_5012778611" evidence="1">
    <location>
        <begin position="27"/>
        <end position="475"/>
    </location>
</feature>
<sequence>MRHRTLRGFRWLAVAAGILASVGAQAADSRISGGRYGEVAVAWPQGELRGFVVLFSAGKGWTAADQQAADALAREGALTVGVDTERYAAALAAGGQACRQLVGDAEALSHQLERQLKSSRYFAPIVAGTGAGATLALHVLAQAPSNTVAGAVALDPAAVLDRRFHQCPPDPTVTRTSVLPGFVETGATSEAAVAATRQAVRSAVKEGADSPVFSRDKSDLSAPFLAKPPRMFAANATTRADRLVGLVRPHLLTESGGEQDVSDLPLIELPAAHPNGMLAIVMSGDGGWRDLDKTIGEELQKDGVSVVGWDSLRYFWSEKTPEQVTRDLSRVLRTYGARWHTKSIALIGYSFGADVMPFAYNRLPASLREKVALVSMLGLARGADFQVRVTGWLGMPASDKALQAKPEVDRLPAGIVQCFYGEGEEDTLCPTMASPREVIKMPGGHHFGGGYSGMEDKIMNAWQKRLDAGGNLAAR</sequence>
<dbReference type="GeneID" id="95552973"/>
<dbReference type="Pfam" id="PF06057">
    <property type="entry name" value="VirJ"/>
    <property type="match status" value="1"/>
</dbReference>
<gene>
    <name evidence="3" type="ORF">SAMN06295900_111127</name>
</gene>
<dbReference type="InterPro" id="IPR010333">
    <property type="entry name" value="VirJ"/>
</dbReference>
<reference evidence="4" key="1">
    <citation type="submission" date="2017-04" db="EMBL/GenBank/DDBJ databases">
        <authorList>
            <person name="Varghese N."/>
            <person name="Submissions S."/>
        </authorList>
    </citation>
    <scope>NUCLEOTIDE SEQUENCE [LARGE SCALE GENOMIC DNA]</scope>
    <source>
        <strain evidence="4">Ballard 720</strain>
    </source>
</reference>
<dbReference type="Proteomes" id="UP000192911">
    <property type="component" value="Unassembled WGS sequence"/>
</dbReference>
<dbReference type="EMBL" id="FXAH01000011">
    <property type="protein sequence ID" value="SMF58619.1"/>
    <property type="molecule type" value="Genomic_DNA"/>
</dbReference>
<evidence type="ECO:0000259" key="2">
    <source>
        <dbReference type="Pfam" id="PF06057"/>
    </source>
</evidence>
<protein>
    <submittedName>
        <fullName evidence="3">Type IV secretory pathway, VirJ component</fullName>
    </submittedName>
</protein>
<dbReference type="SUPFAM" id="SSF53474">
    <property type="entry name" value="alpha/beta-Hydrolases"/>
    <property type="match status" value="2"/>
</dbReference>
<dbReference type="AlphaFoldDB" id="A0A1X7FUT6"/>
<dbReference type="InterPro" id="IPR029058">
    <property type="entry name" value="AB_hydrolase_fold"/>
</dbReference>
<evidence type="ECO:0000313" key="4">
    <source>
        <dbReference type="Proteomes" id="UP000192911"/>
    </source>
</evidence>
<dbReference type="OrthoDB" id="641022at2"/>
<dbReference type="InterPro" id="IPR011225">
    <property type="entry name" value="IV_sec_VirJ"/>
</dbReference>
<dbReference type="PIRSF" id="PIRSF029063">
    <property type="entry name" value="IV_sec_VirJ"/>
    <property type="match status" value="1"/>
</dbReference>
<dbReference type="Gene3D" id="3.40.50.1820">
    <property type="entry name" value="alpha/beta hydrolase"/>
    <property type="match status" value="2"/>
</dbReference>
<dbReference type="RefSeq" id="WP_085229023.1">
    <property type="nucleotide sequence ID" value="NZ_BSQD01000008.1"/>
</dbReference>
<dbReference type="STRING" id="28094.SAMN06295900_111127"/>
<accession>A0A1X7FUT6</accession>
<keyword evidence="4" id="KW-1185">Reference proteome</keyword>
<feature type="domain" description="Bacterial virulence" evidence="2">
    <location>
        <begin position="277"/>
        <end position="465"/>
    </location>
</feature>
<evidence type="ECO:0000256" key="1">
    <source>
        <dbReference type="SAM" id="SignalP"/>
    </source>
</evidence>